<accession>A0A9K3GW22</accession>
<comment type="caution">
    <text evidence="3">The sequence shown here is derived from an EMBL/GenBank/DDBJ whole genome shotgun (WGS) entry which is preliminary data.</text>
</comment>
<dbReference type="Pfam" id="PF08387">
    <property type="entry name" value="FBD"/>
    <property type="match status" value="1"/>
</dbReference>
<evidence type="ECO:0000256" key="1">
    <source>
        <dbReference type="SAM" id="MobiDB-lite"/>
    </source>
</evidence>
<dbReference type="Proteomes" id="UP000215914">
    <property type="component" value="Unassembled WGS sequence"/>
</dbReference>
<dbReference type="AlphaFoldDB" id="A0A9K3GW22"/>
<proteinExistence type="predicted"/>
<name>A0A9K3GW22_HELAN</name>
<feature type="region of interest" description="Disordered" evidence="1">
    <location>
        <begin position="98"/>
        <end position="119"/>
    </location>
</feature>
<reference evidence="3" key="2">
    <citation type="submission" date="2020-06" db="EMBL/GenBank/DDBJ databases">
        <title>Helianthus annuus Genome sequencing and assembly Release 2.</title>
        <authorList>
            <person name="Gouzy J."/>
            <person name="Langlade N."/>
            <person name="Munos S."/>
        </authorList>
    </citation>
    <scope>NUCLEOTIDE SEQUENCE</scope>
    <source>
        <tissue evidence="3">Leaves</tissue>
    </source>
</reference>
<keyword evidence="4" id="KW-1185">Reference proteome</keyword>
<protein>
    <submittedName>
        <fullName evidence="3">FBD domain-containing protein</fullName>
    </submittedName>
</protein>
<dbReference type="SMART" id="SM00579">
    <property type="entry name" value="FBD"/>
    <property type="match status" value="1"/>
</dbReference>
<feature type="domain" description="FBD" evidence="2">
    <location>
        <begin position="1"/>
        <end position="71"/>
    </location>
</feature>
<dbReference type="InterPro" id="IPR006566">
    <property type="entry name" value="FBD"/>
</dbReference>
<organism evidence="3 4">
    <name type="scientific">Helianthus annuus</name>
    <name type="common">Common sunflower</name>
    <dbReference type="NCBI Taxonomy" id="4232"/>
    <lineage>
        <taxon>Eukaryota</taxon>
        <taxon>Viridiplantae</taxon>
        <taxon>Streptophyta</taxon>
        <taxon>Embryophyta</taxon>
        <taxon>Tracheophyta</taxon>
        <taxon>Spermatophyta</taxon>
        <taxon>Magnoliopsida</taxon>
        <taxon>eudicotyledons</taxon>
        <taxon>Gunneridae</taxon>
        <taxon>Pentapetalae</taxon>
        <taxon>asterids</taxon>
        <taxon>campanulids</taxon>
        <taxon>Asterales</taxon>
        <taxon>Asteraceae</taxon>
        <taxon>Asteroideae</taxon>
        <taxon>Heliantheae alliance</taxon>
        <taxon>Heliantheae</taxon>
        <taxon>Helianthus</taxon>
    </lineage>
</organism>
<evidence type="ECO:0000259" key="2">
    <source>
        <dbReference type="SMART" id="SM00579"/>
    </source>
</evidence>
<gene>
    <name evidence="3" type="ORF">HanXRQr2_Chr17g0822931</name>
</gene>
<sequence>MLTNLTTVKFSKCKGDKSDMEFLEYILGNAQVLKAVTIFALENLLVEEDPWFRAQVLKFPRASPHCEIRFLSWKLPPRQVVSSPNPLMWRCRRIKGDDYMEDDSNGPEPNNLIPDTYGD</sequence>
<evidence type="ECO:0000313" key="3">
    <source>
        <dbReference type="EMBL" id="KAF5757123.1"/>
    </source>
</evidence>
<dbReference type="Gramene" id="mRNA:HanXRQr2_Chr17g0822931">
    <property type="protein sequence ID" value="mRNA:HanXRQr2_Chr17g0822931"/>
    <property type="gene ID" value="HanXRQr2_Chr17g0822931"/>
</dbReference>
<dbReference type="EMBL" id="MNCJ02000332">
    <property type="protein sequence ID" value="KAF5757123.1"/>
    <property type="molecule type" value="Genomic_DNA"/>
</dbReference>
<evidence type="ECO:0000313" key="4">
    <source>
        <dbReference type="Proteomes" id="UP000215914"/>
    </source>
</evidence>
<reference evidence="3" key="1">
    <citation type="journal article" date="2017" name="Nature">
        <title>The sunflower genome provides insights into oil metabolism, flowering and Asterid evolution.</title>
        <authorList>
            <person name="Badouin H."/>
            <person name="Gouzy J."/>
            <person name="Grassa C.J."/>
            <person name="Murat F."/>
            <person name="Staton S.E."/>
            <person name="Cottret L."/>
            <person name="Lelandais-Briere C."/>
            <person name="Owens G.L."/>
            <person name="Carrere S."/>
            <person name="Mayjonade B."/>
            <person name="Legrand L."/>
            <person name="Gill N."/>
            <person name="Kane N.C."/>
            <person name="Bowers J.E."/>
            <person name="Hubner S."/>
            <person name="Bellec A."/>
            <person name="Berard A."/>
            <person name="Berges H."/>
            <person name="Blanchet N."/>
            <person name="Boniface M.C."/>
            <person name="Brunel D."/>
            <person name="Catrice O."/>
            <person name="Chaidir N."/>
            <person name="Claudel C."/>
            <person name="Donnadieu C."/>
            <person name="Faraut T."/>
            <person name="Fievet G."/>
            <person name="Helmstetter N."/>
            <person name="King M."/>
            <person name="Knapp S.J."/>
            <person name="Lai Z."/>
            <person name="Le Paslier M.C."/>
            <person name="Lippi Y."/>
            <person name="Lorenzon L."/>
            <person name="Mandel J.R."/>
            <person name="Marage G."/>
            <person name="Marchand G."/>
            <person name="Marquand E."/>
            <person name="Bret-Mestries E."/>
            <person name="Morien E."/>
            <person name="Nambeesan S."/>
            <person name="Nguyen T."/>
            <person name="Pegot-Espagnet P."/>
            <person name="Pouilly N."/>
            <person name="Raftis F."/>
            <person name="Sallet E."/>
            <person name="Schiex T."/>
            <person name="Thomas J."/>
            <person name="Vandecasteele C."/>
            <person name="Vares D."/>
            <person name="Vear F."/>
            <person name="Vautrin S."/>
            <person name="Crespi M."/>
            <person name="Mangin B."/>
            <person name="Burke J.M."/>
            <person name="Salse J."/>
            <person name="Munos S."/>
            <person name="Vincourt P."/>
            <person name="Rieseberg L.H."/>
            <person name="Langlade N.B."/>
        </authorList>
    </citation>
    <scope>NUCLEOTIDE SEQUENCE</scope>
    <source>
        <tissue evidence="3">Leaves</tissue>
    </source>
</reference>